<evidence type="ECO:0000313" key="3">
    <source>
        <dbReference type="EMBL" id="RPA78876.1"/>
    </source>
</evidence>
<accession>A0A3N4I0F6</accession>
<feature type="compositionally biased region" description="Basic and acidic residues" evidence="1">
    <location>
        <begin position="179"/>
        <end position="193"/>
    </location>
</feature>
<feature type="region of interest" description="Disordered" evidence="1">
    <location>
        <begin position="371"/>
        <end position="393"/>
    </location>
</feature>
<feature type="compositionally biased region" description="Basic residues" evidence="1">
    <location>
        <begin position="439"/>
        <end position="452"/>
    </location>
</feature>
<feature type="compositionally biased region" description="Gly residues" evidence="1">
    <location>
        <begin position="422"/>
        <end position="436"/>
    </location>
</feature>
<reference evidence="3 4" key="1">
    <citation type="journal article" date="2018" name="Nat. Ecol. Evol.">
        <title>Pezizomycetes genomes reveal the molecular basis of ectomycorrhizal truffle lifestyle.</title>
        <authorList>
            <person name="Murat C."/>
            <person name="Payen T."/>
            <person name="Noel B."/>
            <person name="Kuo A."/>
            <person name="Morin E."/>
            <person name="Chen J."/>
            <person name="Kohler A."/>
            <person name="Krizsan K."/>
            <person name="Balestrini R."/>
            <person name="Da Silva C."/>
            <person name="Montanini B."/>
            <person name="Hainaut M."/>
            <person name="Levati E."/>
            <person name="Barry K.W."/>
            <person name="Belfiori B."/>
            <person name="Cichocki N."/>
            <person name="Clum A."/>
            <person name="Dockter R.B."/>
            <person name="Fauchery L."/>
            <person name="Guy J."/>
            <person name="Iotti M."/>
            <person name="Le Tacon F."/>
            <person name="Lindquist E.A."/>
            <person name="Lipzen A."/>
            <person name="Malagnac F."/>
            <person name="Mello A."/>
            <person name="Molinier V."/>
            <person name="Miyauchi S."/>
            <person name="Poulain J."/>
            <person name="Riccioni C."/>
            <person name="Rubini A."/>
            <person name="Sitrit Y."/>
            <person name="Splivallo R."/>
            <person name="Traeger S."/>
            <person name="Wang M."/>
            <person name="Zifcakova L."/>
            <person name="Wipf D."/>
            <person name="Zambonelli A."/>
            <person name="Paolocci F."/>
            <person name="Nowrousian M."/>
            <person name="Ottonello S."/>
            <person name="Baldrian P."/>
            <person name="Spatafora J.W."/>
            <person name="Henrissat B."/>
            <person name="Nagy L.G."/>
            <person name="Aury J.M."/>
            <person name="Wincker P."/>
            <person name="Grigoriev I.V."/>
            <person name="Bonfante P."/>
            <person name="Martin F.M."/>
        </authorList>
    </citation>
    <scope>NUCLEOTIDE SEQUENCE [LARGE SCALE GENOMIC DNA]</scope>
    <source>
        <strain evidence="3 4">RN42</strain>
    </source>
</reference>
<keyword evidence="4" id="KW-1185">Reference proteome</keyword>
<organism evidence="3 4">
    <name type="scientific">Ascobolus immersus RN42</name>
    <dbReference type="NCBI Taxonomy" id="1160509"/>
    <lineage>
        <taxon>Eukaryota</taxon>
        <taxon>Fungi</taxon>
        <taxon>Dikarya</taxon>
        <taxon>Ascomycota</taxon>
        <taxon>Pezizomycotina</taxon>
        <taxon>Pezizomycetes</taxon>
        <taxon>Pezizales</taxon>
        <taxon>Ascobolaceae</taxon>
        <taxon>Ascobolus</taxon>
    </lineage>
</organism>
<feature type="region of interest" description="Disordered" evidence="1">
    <location>
        <begin position="168"/>
        <end position="196"/>
    </location>
</feature>
<feature type="compositionally biased region" description="Basic and acidic residues" evidence="1">
    <location>
        <begin position="453"/>
        <end position="466"/>
    </location>
</feature>
<protein>
    <submittedName>
        <fullName evidence="3">Uncharacterized protein</fullName>
    </submittedName>
</protein>
<feature type="compositionally biased region" description="Basic and acidic residues" evidence="1">
    <location>
        <begin position="285"/>
        <end position="298"/>
    </location>
</feature>
<proteinExistence type="predicted"/>
<gene>
    <name evidence="3" type="ORF">BJ508DRAFT_378085</name>
</gene>
<feature type="region of interest" description="Disordered" evidence="1">
    <location>
        <begin position="264"/>
        <end position="299"/>
    </location>
</feature>
<feature type="chain" id="PRO_5018065595" evidence="2">
    <location>
        <begin position="19"/>
        <end position="466"/>
    </location>
</feature>
<dbReference type="Proteomes" id="UP000275078">
    <property type="component" value="Unassembled WGS sequence"/>
</dbReference>
<feature type="compositionally biased region" description="Basic and acidic residues" evidence="1">
    <location>
        <begin position="96"/>
        <end position="109"/>
    </location>
</feature>
<feature type="signal peptide" evidence="2">
    <location>
        <begin position="1"/>
        <end position="18"/>
    </location>
</feature>
<evidence type="ECO:0000313" key="4">
    <source>
        <dbReference type="Proteomes" id="UP000275078"/>
    </source>
</evidence>
<evidence type="ECO:0000256" key="2">
    <source>
        <dbReference type="SAM" id="SignalP"/>
    </source>
</evidence>
<evidence type="ECO:0000256" key="1">
    <source>
        <dbReference type="SAM" id="MobiDB-lite"/>
    </source>
</evidence>
<feature type="region of interest" description="Disordered" evidence="1">
    <location>
        <begin position="420"/>
        <end position="466"/>
    </location>
</feature>
<feature type="region of interest" description="Disordered" evidence="1">
    <location>
        <begin position="90"/>
        <end position="109"/>
    </location>
</feature>
<name>A0A3N4I0F6_ASCIM</name>
<sequence length="466" mass="50515">MKTIIPLLASLFLTGVLAAPAPVAAPIDSQRDLNKQLDPKLMDRKFPPKGNKFKNPVAAGALHAAHENGAFERRKGATIPVKMGKKIGDAGARAGDVGERGASEKGSRGYDGFERGWNRGLDGDEADEVNGYGHVEGKGGRGIGMKRAGNRAEGGAGEIVEGRQEKIDKRSLPAPRLAKRGESADQRREEKMRSGMGAGKVGMIKSWLDGIVTWKEGTSEPIERDRSDDGRVEALWVGKKDAQGRDDWARFGEMYEGERAKSKFSGLDKEAESTISNDGSDDEGYDVREKYGDGKADRFVGQSAVAGDWDENEEREWGAWKAGLVKREMNVNLHASLNEHSSMILDEASMTEEDIAAREEQRRDVEEWKRADEALENADGSLTDGEEDWEDSDEDYISDVELSGPWGYLNNDSIFLAEQPAGGSGGKDVGGAIGSEGKGKKKGHGGLKKAARRAKENLRAAHSGDN</sequence>
<dbReference type="EMBL" id="ML119706">
    <property type="protein sequence ID" value="RPA78876.1"/>
    <property type="molecule type" value="Genomic_DNA"/>
</dbReference>
<keyword evidence="2" id="KW-0732">Signal</keyword>
<dbReference type="AlphaFoldDB" id="A0A3N4I0F6"/>
<feature type="compositionally biased region" description="Acidic residues" evidence="1">
    <location>
        <begin position="384"/>
        <end position="393"/>
    </location>
</feature>